<dbReference type="Pfam" id="PF02368">
    <property type="entry name" value="Big_2"/>
    <property type="match status" value="1"/>
</dbReference>
<keyword evidence="1" id="KW-0479">Metal-binding</keyword>
<keyword evidence="2" id="KW-0378">Hydrolase</keyword>
<dbReference type="GO" id="GO:0046872">
    <property type="term" value="F:metal ion binding"/>
    <property type="evidence" value="ECO:0007669"/>
    <property type="project" value="UniProtKB-KW"/>
</dbReference>
<organism evidence="4 5">
    <name type="scientific">Candidatus Scybalomonas excrementavium</name>
    <dbReference type="NCBI Taxonomy" id="2840943"/>
    <lineage>
        <taxon>Bacteria</taxon>
        <taxon>Bacillati</taxon>
        <taxon>Bacillota</taxon>
        <taxon>Clostridia</taxon>
        <taxon>Lachnospirales</taxon>
        <taxon>Lachnospiraceae</taxon>
        <taxon>Lachnospiraceae incertae sedis</taxon>
        <taxon>Candidatus Scybalomonas</taxon>
    </lineage>
</organism>
<protein>
    <submittedName>
        <fullName evidence="4">Polysaccharide deacetylase family protein</fullName>
    </submittedName>
</protein>
<dbReference type="Gene3D" id="2.60.40.1080">
    <property type="match status" value="1"/>
</dbReference>
<dbReference type="GO" id="GO:0016810">
    <property type="term" value="F:hydrolase activity, acting on carbon-nitrogen (but not peptide) bonds"/>
    <property type="evidence" value="ECO:0007669"/>
    <property type="project" value="InterPro"/>
</dbReference>
<dbReference type="Proteomes" id="UP000823618">
    <property type="component" value="Unassembled WGS sequence"/>
</dbReference>
<proteinExistence type="predicted"/>
<dbReference type="InterPro" id="IPR011330">
    <property type="entry name" value="Glyco_hydro/deAcase_b/a-brl"/>
</dbReference>
<evidence type="ECO:0000259" key="3">
    <source>
        <dbReference type="PROSITE" id="PS51677"/>
    </source>
</evidence>
<dbReference type="PANTHER" id="PTHR10587:SF133">
    <property type="entry name" value="CHITIN DEACETYLASE 1-RELATED"/>
    <property type="match status" value="1"/>
</dbReference>
<dbReference type="Gene3D" id="3.20.20.370">
    <property type="entry name" value="Glycoside hydrolase/deacetylase"/>
    <property type="match status" value="1"/>
</dbReference>
<dbReference type="AlphaFoldDB" id="A0A9D9HZV7"/>
<dbReference type="GO" id="GO:0016020">
    <property type="term" value="C:membrane"/>
    <property type="evidence" value="ECO:0007669"/>
    <property type="project" value="TreeGrafter"/>
</dbReference>
<dbReference type="CDD" id="cd10954">
    <property type="entry name" value="CE4_CtAXE_like"/>
    <property type="match status" value="1"/>
</dbReference>
<name>A0A9D9HZV7_9FIRM</name>
<reference evidence="4" key="1">
    <citation type="submission" date="2020-10" db="EMBL/GenBank/DDBJ databases">
        <authorList>
            <person name="Gilroy R."/>
        </authorList>
    </citation>
    <scope>NUCLEOTIDE SEQUENCE</scope>
    <source>
        <strain evidence="4">E3-2379</strain>
    </source>
</reference>
<dbReference type="GO" id="GO:0005975">
    <property type="term" value="P:carbohydrate metabolic process"/>
    <property type="evidence" value="ECO:0007669"/>
    <property type="project" value="InterPro"/>
</dbReference>
<feature type="domain" description="NodB homology" evidence="3">
    <location>
        <begin position="231"/>
        <end position="409"/>
    </location>
</feature>
<comment type="caution">
    <text evidence="4">The sequence shown here is derived from an EMBL/GenBank/DDBJ whole genome shotgun (WGS) entry which is preliminary data.</text>
</comment>
<dbReference type="SUPFAM" id="SSF88713">
    <property type="entry name" value="Glycoside hydrolase/deacetylase"/>
    <property type="match status" value="1"/>
</dbReference>
<reference evidence="4" key="2">
    <citation type="journal article" date="2021" name="PeerJ">
        <title>Extensive microbial diversity within the chicken gut microbiome revealed by metagenomics and culture.</title>
        <authorList>
            <person name="Gilroy R."/>
            <person name="Ravi A."/>
            <person name="Getino M."/>
            <person name="Pursley I."/>
            <person name="Horton D.L."/>
            <person name="Alikhan N.F."/>
            <person name="Baker D."/>
            <person name="Gharbi K."/>
            <person name="Hall N."/>
            <person name="Watson M."/>
            <person name="Adriaenssens E.M."/>
            <person name="Foster-Nyarko E."/>
            <person name="Jarju S."/>
            <person name="Secka A."/>
            <person name="Antonio M."/>
            <person name="Oren A."/>
            <person name="Chaudhuri R.R."/>
            <person name="La Ragione R."/>
            <person name="Hildebrand F."/>
            <person name="Pallen M.J."/>
        </authorList>
    </citation>
    <scope>NUCLEOTIDE SEQUENCE</scope>
    <source>
        <strain evidence="4">E3-2379</strain>
    </source>
</reference>
<dbReference type="InterPro" id="IPR008964">
    <property type="entry name" value="Invasin/intimin_cell_adhesion"/>
</dbReference>
<dbReference type="InterPro" id="IPR003343">
    <property type="entry name" value="Big_2"/>
</dbReference>
<dbReference type="PROSITE" id="PS51677">
    <property type="entry name" value="NODB"/>
    <property type="match status" value="1"/>
</dbReference>
<accession>A0A9D9HZV7</accession>
<evidence type="ECO:0000313" key="4">
    <source>
        <dbReference type="EMBL" id="MBO8462568.1"/>
    </source>
</evidence>
<dbReference type="PANTHER" id="PTHR10587">
    <property type="entry name" value="GLYCOSYL TRANSFERASE-RELATED"/>
    <property type="match status" value="1"/>
</dbReference>
<evidence type="ECO:0000256" key="1">
    <source>
        <dbReference type="ARBA" id="ARBA00022723"/>
    </source>
</evidence>
<evidence type="ECO:0000313" key="5">
    <source>
        <dbReference type="Proteomes" id="UP000823618"/>
    </source>
</evidence>
<dbReference type="InterPro" id="IPR002509">
    <property type="entry name" value="NODB_dom"/>
</dbReference>
<dbReference type="PROSITE" id="PS51257">
    <property type="entry name" value="PROKAR_LIPOPROTEIN"/>
    <property type="match status" value="1"/>
</dbReference>
<gene>
    <name evidence="4" type="ORF">IAC13_01400</name>
</gene>
<evidence type="ECO:0000256" key="2">
    <source>
        <dbReference type="ARBA" id="ARBA00022801"/>
    </source>
</evidence>
<dbReference type="EMBL" id="JADIML010000039">
    <property type="protein sequence ID" value="MBO8462568.1"/>
    <property type="molecule type" value="Genomic_DNA"/>
</dbReference>
<dbReference type="InterPro" id="IPR050248">
    <property type="entry name" value="Polysacc_deacetylase_ArnD"/>
</dbReference>
<dbReference type="Pfam" id="PF01522">
    <property type="entry name" value="Polysacc_deac_1"/>
    <property type="match status" value="1"/>
</dbReference>
<sequence>MKQTKKWLIWIGCLFLVTVMIGGCGFKKVKKERVESAKGGIKKTEGNITGSINQMTFPEKVVELPEGYLFYQDPDTTYSTDEILSQDWESSDPDIVEVDRETGDITVVSNDSQKEVTISVVQILEDGSEVKGAYKVMVQQRIKELTLVSAAKALSVGTKVKIHVNTNPVSIKNSDLVWNSSNSEYAIVTAEGVVKAKEAGAGKSVTITAKTTDGSQLEQSIEFQILDPNKPMVALTFDDGPSYESTKIIVDTLKEYNAHATFFVLGEHLTESETKNRELLKESFENGNEIANHTYDHKQLTLLSIQQMQQETTSTSDLVKEITGQETKLLRPPYGASNSTVESTLQYPFILWSVDTLDWKTRNTNSTIQSVLNGARDGAVILMHDIHMPTAEAVKVIVPELVSRGYQLVTVSELAQAKGITLENGKRYGSIHSNS</sequence>
<dbReference type="SUPFAM" id="SSF49373">
    <property type="entry name" value="Invasin/intimin cell-adhesion fragments"/>
    <property type="match status" value="1"/>
</dbReference>